<evidence type="ECO:0000313" key="2">
    <source>
        <dbReference type="Proteomes" id="UP000004995"/>
    </source>
</evidence>
<dbReference type="EMBL" id="AGNK02003428">
    <property type="status" value="NOT_ANNOTATED_CDS"/>
    <property type="molecule type" value="Genomic_DNA"/>
</dbReference>
<dbReference type="Gramene" id="KQL08219">
    <property type="protein sequence ID" value="KQL08219"/>
    <property type="gene ID" value="SETIT_003547mg"/>
</dbReference>
<proteinExistence type="predicted"/>
<dbReference type="InParanoid" id="K3XNS4"/>
<organism evidence="1 2">
    <name type="scientific">Setaria italica</name>
    <name type="common">Foxtail millet</name>
    <name type="synonym">Panicum italicum</name>
    <dbReference type="NCBI Taxonomy" id="4555"/>
    <lineage>
        <taxon>Eukaryota</taxon>
        <taxon>Viridiplantae</taxon>
        <taxon>Streptophyta</taxon>
        <taxon>Embryophyta</taxon>
        <taxon>Tracheophyta</taxon>
        <taxon>Spermatophyta</taxon>
        <taxon>Magnoliopsida</taxon>
        <taxon>Liliopsida</taxon>
        <taxon>Poales</taxon>
        <taxon>Poaceae</taxon>
        <taxon>PACMAD clade</taxon>
        <taxon>Panicoideae</taxon>
        <taxon>Panicodae</taxon>
        <taxon>Paniceae</taxon>
        <taxon>Cenchrinae</taxon>
        <taxon>Setaria</taxon>
    </lineage>
</organism>
<dbReference type="HOGENOM" id="CLU_2487663_0_0_1"/>
<reference evidence="2" key="1">
    <citation type="journal article" date="2012" name="Nat. Biotechnol.">
        <title>Reference genome sequence of the model plant Setaria.</title>
        <authorList>
            <person name="Bennetzen J.L."/>
            <person name="Schmutz J."/>
            <person name="Wang H."/>
            <person name="Percifield R."/>
            <person name="Hawkins J."/>
            <person name="Pontaroli A.C."/>
            <person name="Estep M."/>
            <person name="Feng L."/>
            <person name="Vaughn J.N."/>
            <person name="Grimwood J."/>
            <person name="Jenkins J."/>
            <person name="Barry K."/>
            <person name="Lindquist E."/>
            <person name="Hellsten U."/>
            <person name="Deshpande S."/>
            <person name="Wang X."/>
            <person name="Wu X."/>
            <person name="Mitros T."/>
            <person name="Triplett J."/>
            <person name="Yang X."/>
            <person name="Ye C.Y."/>
            <person name="Mauro-Herrera M."/>
            <person name="Wang L."/>
            <person name="Li P."/>
            <person name="Sharma M."/>
            <person name="Sharma R."/>
            <person name="Ronald P.C."/>
            <person name="Panaud O."/>
            <person name="Kellogg E.A."/>
            <person name="Brutnell T.P."/>
            <person name="Doust A.N."/>
            <person name="Tuskan G.A."/>
            <person name="Rokhsar D."/>
            <person name="Devos K.M."/>
        </authorList>
    </citation>
    <scope>NUCLEOTIDE SEQUENCE [LARGE SCALE GENOMIC DNA]</scope>
    <source>
        <strain evidence="2">cv. Yugu1</strain>
    </source>
</reference>
<dbReference type="Proteomes" id="UP000004995">
    <property type="component" value="Unassembled WGS sequence"/>
</dbReference>
<sequence length="87" mass="10014">MIINDISMDYNPTTPTKVHLKLFSPTIPLSRISNQYTSQTIAQTDSDSSEKRLQEKQIQKQKFENLKPYQTGANYISCKNTFAHCML</sequence>
<keyword evidence="2" id="KW-1185">Reference proteome</keyword>
<dbReference type="EnsemblPlants" id="KQL08219">
    <property type="protein sequence ID" value="KQL08219"/>
    <property type="gene ID" value="SETIT_003547mg"/>
</dbReference>
<reference evidence="1" key="2">
    <citation type="submission" date="2018-08" db="UniProtKB">
        <authorList>
            <consortium name="EnsemblPlants"/>
        </authorList>
    </citation>
    <scope>IDENTIFICATION</scope>
    <source>
        <strain evidence="1">Yugu1</strain>
    </source>
</reference>
<dbReference type="AlphaFoldDB" id="K3XNS4"/>
<accession>K3XNS4</accession>
<name>K3XNS4_SETIT</name>
<evidence type="ECO:0000313" key="1">
    <source>
        <dbReference type="EnsemblPlants" id="KQL08219"/>
    </source>
</evidence>
<protein>
    <submittedName>
        <fullName evidence="1">Uncharacterized protein</fullName>
    </submittedName>
</protein>